<feature type="region of interest" description="Disordered" evidence="1">
    <location>
        <begin position="899"/>
        <end position="938"/>
    </location>
</feature>
<protein>
    <recommendedName>
        <fullName evidence="2">Utp8 beta-propeller domain-containing protein</fullName>
    </recommendedName>
</protein>
<keyword evidence="4" id="KW-1185">Reference proteome</keyword>
<dbReference type="OrthoDB" id="5330858at2759"/>
<dbReference type="InterPro" id="IPR018843">
    <property type="entry name" value="Utp8_b-prop"/>
</dbReference>
<feature type="compositionally biased region" description="Polar residues" evidence="1">
    <location>
        <begin position="901"/>
        <end position="916"/>
    </location>
</feature>
<dbReference type="InParanoid" id="A0A165K2K5"/>
<evidence type="ECO:0000313" key="3">
    <source>
        <dbReference type="EMBL" id="KZF26912.1"/>
    </source>
</evidence>
<accession>A0A165K2K5</accession>
<dbReference type="EMBL" id="KV407454">
    <property type="protein sequence ID" value="KZF26912.1"/>
    <property type="molecule type" value="Genomic_DNA"/>
</dbReference>
<reference evidence="3 4" key="1">
    <citation type="journal article" date="2016" name="Fungal Biol.">
        <title>The genome of Xylona heveae provides a window into fungal endophytism.</title>
        <authorList>
            <person name="Gazis R."/>
            <person name="Kuo A."/>
            <person name="Riley R."/>
            <person name="LaButti K."/>
            <person name="Lipzen A."/>
            <person name="Lin J."/>
            <person name="Amirebrahimi M."/>
            <person name="Hesse C.N."/>
            <person name="Spatafora J.W."/>
            <person name="Henrissat B."/>
            <person name="Hainaut M."/>
            <person name="Grigoriev I.V."/>
            <person name="Hibbett D.S."/>
        </authorList>
    </citation>
    <scope>NUCLEOTIDE SEQUENCE [LARGE SCALE GENOMIC DNA]</scope>
    <source>
        <strain evidence="3 4">TC161</strain>
    </source>
</reference>
<organism evidence="3 4">
    <name type="scientific">Xylona heveae (strain CBS 132557 / TC161)</name>
    <dbReference type="NCBI Taxonomy" id="1328760"/>
    <lineage>
        <taxon>Eukaryota</taxon>
        <taxon>Fungi</taxon>
        <taxon>Dikarya</taxon>
        <taxon>Ascomycota</taxon>
        <taxon>Pezizomycotina</taxon>
        <taxon>Xylonomycetes</taxon>
        <taxon>Xylonales</taxon>
        <taxon>Xylonaceae</taxon>
        <taxon>Xylona</taxon>
    </lineage>
</organism>
<dbReference type="Proteomes" id="UP000076632">
    <property type="component" value="Unassembled WGS sequence"/>
</dbReference>
<name>A0A165K2K5_XYLHT</name>
<dbReference type="GeneID" id="28899204"/>
<feature type="domain" description="Utp8 beta-propeller" evidence="2">
    <location>
        <begin position="6"/>
        <end position="149"/>
    </location>
</feature>
<dbReference type="STRING" id="1328760.A0A165K2K5"/>
<evidence type="ECO:0000313" key="4">
    <source>
        <dbReference type="Proteomes" id="UP000076632"/>
    </source>
</evidence>
<sequence length="1043" mass="111689">MATTMENPYILADLPHPLGSAGNRILATSVTVGDGSRKRKRAELAVGIDGEGLNIYQVQPSKLLTSYALSPQTSLTCAPCSTRYSATTSSAARRFTYASTLDPKPRVTCFFETAETKPNSSSTSAVAYSTASFAISTDLSPIVHLEVVSAVPDDLSSEIRHDLLVIHEHGEMEVLSGDLKSQRWSRPTNALFAAERSSSNSHQVEQLRVEYAFLTDANTACKGLLRGREDVIALLNSAVELPERDRASVSVLILVTRPADDALLAEQGRSVHIVSIRASSNKGTLAMTGAGHCLLQYALPRPHGDRMILREPQFSFHAGTGTMYFLSGGQLTIYDLSGTVPRVSTQLQLDDSKMSSFLRLSPTLGMAVSQRAVTVYDLKYQSVQGTVALGEDLLGASESKKAGSAGQKRAKVSVKLLAYDSNIDLVVGLAGTRLVGFPVVVGGNDTPGTRKRRRECSLIDSIGRGIKSSKRLHGSSSNNALPRSLGELLPVMAGDPAWRQRQADLNRCVEDNDVEQFEHILADHLGITIKESGAHKEGQAKNLPEWDLSGTRIARHAAQIAEIRFSLRKMFAISDEPSSQSVDGHLENQRESTGPRLRIAFYAPNVANWLIQTGSLSRANVESALQEAPSMSFQRSSSITSGQFIDSLVEFDPELHLLLAVLLSPTILEVKDIVHVIRHILRSLQFPEVQKKPLQLTDGSHEDTQEEQLDLAIQDAQDDAEDDLRLAFSTLETGSNVREHALSVSLRKLCQFPAATTTRALKSELAADELLSFIHLLRFELATGGWTSRYVDSFDEDDPMNGGSGEQPANTASDRGVGLICGLLNCALDAVGTVGWIHSASLTGTSAESANDPNSTQNLVTFLKAEVSAALEGIEEASYLGGLLTEVLRYGKSMADATAVPASSKQQQRISASTSHGGPPATPGPQKSLPPGAGALSTPAAAAAFTTPRIDAPLATPASAFTRSTPYKASIGAVAPGTITTIPVGGYTDDTNSKVLPLGLKAEQTISKTKVGAGGEVMRRSARDIGRLKSMKVGKYSFEKIVV</sequence>
<dbReference type="AlphaFoldDB" id="A0A165K2K5"/>
<evidence type="ECO:0000259" key="2">
    <source>
        <dbReference type="Pfam" id="PF10395"/>
    </source>
</evidence>
<feature type="compositionally biased region" description="Low complexity" evidence="1">
    <location>
        <begin position="929"/>
        <end position="938"/>
    </location>
</feature>
<dbReference type="OMA" id="GGWLFND"/>
<dbReference type="Pfam" id="PF10395">
    <property type="entry name" value="Utp8_b_propeller"/>
    <property type="match status" value="1"/>
</dbReference>
<proteinExistence type="predicted"/>
<gene>
    <name evidence="3" type="ORF">L228DRAFT_258267</name>
</gene>
<dbReference type="RefSeq" id="XP_018192467.1">
    <property type="nucleotide sequence ID" value="XM_018334067.1"/>
</dbReference>
<evidence type="ECO:0000256" key="1">
    <source>
        <dbReference type="SAM" id="MobiDB-lite"/>
    </source>
</evidence>